<comment type="domain">
    <text evidence="8">Possesses an unusual extended V-shaped dimeric structure with each monomer consisting of three distinct domains arranged along a curved 'spinal' alpha-helix. The N-terminal catalytic domain specifically recognizes the glutamate moiety of the substrate. The second domain is the NADPH-binding domain, and the third C-terminal domain is responsible for dimerization.</text>
</comment>
<feature type="active site" description="Nucleophile" evidence="8 9">
    <location>
        <position position="47"/>
    </location>
</feature>
<comment type="subunit">
    <text evidence="8">Homodimer.</text>
</comment>
<dbReference type="PANTHER" id="PTHR43013">
    <property type="entry name" value="GLUTAMYL-TRNA REDUCTASE"/>
    <property type="match status" value="1"/>
</dbReference>
<keyword evidence="6 8" id="KW-0627">Porphyrin biosynthesis</keyword>
<feature type="binding site" evidence="8 10">
    <location>
        <position position="116"/>
    </location>
    <ligand>
        <name>substrate</name>
    </ligand>
</feature>
<proteinExistence type="inferred from homology"/>
<dbReference type="InterPro" id="IPR036343">
    <property type="entry name" value="GluRdtase_N_sf"/>
</dbReference>
<dbReference type="SUPFAM" id="SSF69742">
    <property type="entry name" value="Glutamyl tRNA-reductase catalytic, N-terminal domain"/>
    <property type="match status" value="1"/>
</dbReference>
<dbReference type="UniPathway" id="UPA00251">
    <property type="reaction ID" value="UER00316"/>
</dbReference>
<feature type="domain" description="Tetrapyrrole biosynthesis glutamyl-tRNA reductase dimerisation" evidence="14">
    <location>
        <begin position="314"/>
        <end position="402"/>
    </location>
</feature>
<dbReference type="HAMAP" id="MF_00087">
    <property type="entry name" value="Glu_tRNA_reductase"/>
    <property type="match status" value="1"/>
</dbReference>
<protein>
    <recommendedName>
        <fullName evidence="3 8">Glutamyl-tRNA reductase</fullName>
        <shortName evidence="8">GluTR</shortName>
        <ecNumber evidence="3 8">1.2.1.70</ecNumber>
    </recommendedName>
</protein>
<comment type="catalytic activity">
    <reaction evidence="7 8 13">
        <text>(S)-4-amino-5-oxopentanoate + tRNA(Glu) + NADP(+) = L-glutamyl-tRNA(Glu) + NADPH + H(+)</text>
        <dbReference type="Rhea" id="RHEA:12344"/>
        <dbReference type="Rhea" id="RHEA-COMP:9663"/>
        <dbReference type="Rhea" id="RHEA-COMP:9680"/>
        <dbReference type="ChEBI" id="CHEBI:15378"/>
        <dbReference type="ChEBI" id="CHEBI:57501"/>
        <dbReference type="ChEBI" id="CHEBI:57783"/>
        <dbReference type="ChEBI" id="CHEBI:58349"/>
        <dbReference type="ChEBI" id="CHEBI:78442"/>
        <dbReference type="ChEBI" id="CHEBI:78520"/>
        <dbReference type="EC" id="1.2.1.70"/>
    </reaction>
</comment>
<dbReference type="NCBIfam" id="TIGR01035">
    <property type="entry name" value="hemA"/>
    <property type="match status" value="1"/>
</dbReference>
<feature type="domain" description="Quinate/shikimate 5-dehydrogenase/glutamyl-tRNA reductase" evidence="15">
    <location>
        <begin position="168"/>
        <end position="300"/>
    </location>
</feature>
<feature type="site" description="Important for activity" evidence="8 12">
    <location>
        <position position="95"/>
    </location>
</feature>
<dbReference type="PANTHER" id="PTHR43013:SF1">
    <property type="entry name" value="GLUTAMYL-TRNA REDUCTASE"/>
    <property type="match status" value="1"/>
</dbReference>
<evidence type="ECO:0000256" key="6">
    <source>
        <dbReference type="ARBA" id="ARBA00023244"/>
    </source>
</evidence>
<dbReference type="RefSeq" id="WP_158053245.1">
    <property type="nucleotide sequence ID" value="NZ_WBKB01000010.1"/>
</dbReference>
<sequence>MLVCVSANHRSAGFTLLERFSSVSVTSLEELIRESAEVVGGVVLSTCNRFEVYLDIEGPQQLAAFIPALAGRLGMRETELREHVSLIDDPDVPHHLFSVSSGLESVALGEEEIAGQVNRALEQARDAQLTTRDLERLFQSASNASKGVKAHAQLSTQGRSLVSLALDLAGSQVLDWERANVVLIGTGAYAGASLKSLQDRGVGTVGVYSPSGRKHTLGERYAVREIEHGRLPEWLSSADLVITCTNTETYVLDFDQVRNARVAPGASENLLIVDMGMPRNVDPLVAKLDSVDLLDIETVRQHAPLEDLGSTELARCIVARAAVKFEQERREQESAKALAQYRSVVQERVAEQIEKTGAEDKVAESMRRLGNALLHPTTMRIKELTREGRTDEVIAALNLLYGDATVKVPAPAPVEASVADEMPVRRCPFAGLQAAAARGSKKLALDPCAQSCMTPSSCPVVH</sequence>
<dbReference type="Gene3D" id="3.30.460.30">
    <property type="entry name" value="Glutamyl-tRNA reductase, N-terminal domain"/>
    <property type="match status" value="1"/>
</dbReference>
<evidence type="ECO:0000259" key="16">
    <source>
        <dbReference type="Pfam" id="PF05201"/>
    </source>
</evidence>
<evidence type="ECO:0000256" key="8">
    <source>
        <dbReference type="HAMAP-Rule" id="MF_00087"/>
    </source>
</evidence>
<evidence type="ECO:0000256" key="13">
    <source>
        <dbReference type="RuleBase" id="RU000584"/>
    </source>
</evidence>
<evidence type="ECO:0000259" key="14">
    <source>
        <dbReference type="Pfam" id="PF00745"/>
    </source>
</evidence>
<dbReference type="InterPro" id="IPR036453">
    <property type="entry name" value="GluRdtase_dimer_dom_sf"/>
</dbReference>
<organism evidence="17 18">
    <name type="scientific">Gulosibacter chungangensis</name>
    <dbReference type="NCBI Taxonomy" id="979746"/>
    <lineage>
        <taxon>Bacteria</taxon>
        <taxon>Bacillati</taxon>
        <taxon>Actinomycetota</taxon>
        <taxon>Actinomycetes</taxon>
        <taxon>Micrococcales</taxon>
        <taxon>Microbacteriaceae</taxon>
        <taxon>Gulosibacter</taxon>
    </lineage>
</organism>
<evidence type="ECO:0000259" key="15">
    <source>
        <dbReference type="Pfam" id="PF01488"/>
    </source>
</evidence>
<dbReference type="SUPFAM" id="SSF51735">
    <property type="entry name" value="NAD(P)-binding Rossmann-fold domains"/>
    <property type="match status" value="1"/>
</dbReference>
<evidence type="ECO:0000256" key="4">
    <source>
        <dbReference type="ARBA" id="ARBA00022857"/>
    </source>
</evidence>
<feature type="binding site" evidence="8 10">
    <location>
        <begin position="110"/>
        <end position="112"/>
    </location>
    <ligand>
        <name>substrate</name>
    </ligand>
</feature>
<evidence type="ECO:0000313" key="17">
    <source>
        <dbReference type="EMBL" id="KAB1641208.1"/>
    </source>
</evidence>
<evidence type="ECO:0000256" key="2">
    <source>
        <dbReference type="ARBA" id="ARBA00005916"/>
    </source>
</evidence>
<name>A0A7J5B8S8_9MICO</name>
<comment type="miscellaneous">
    <text evidence="8">During catalysis, the active site Cys acts as a nucleophile attacking the alpha-carbonyl group of tRNA-bound glutamate with the formation of a thioester intermediate between enzyme and glutamate, and the concomitant release of tRNA(Glu). The thioester intermediate is finally reduced by direct hydride transfer from NADPH, to form the product GSA.</text>
</comment>
<reference evidence="17 18" key="1">
    <citation type="submission" date="2019-09" db="EMBL/GenBank/DDBJ databases">
        <title>Phylogeny of genus Pseudoclavibacter and closely related genus.</title>
        <authorList>
            <person name="Li Y."/>
        </authorList>
    </citation>
    <scope>NUCLEOTIDE SEQUENCE [LARGE SCALE GENOMIC DNA]</scope>
    <source>
        <strain evidence="17 18">KCTC 13959</strain>
    </source>
</reference>
<dbReference type="PIRSF" id="PIRSF000445">
    <property type="entry name" value="4pyrrol_synth_GluRdtase"/>
    <property type="match status" value="1"/>
</dbReference>
<keyword evidence="5 8" id="KW-0560">Oxidoreductase</keyword>
<dbReference type="EC" id="1.2.1.70" evidence="3 8"/>
<dbReference type="GO" id="GO:0050661">
    <property type="term" value="F:NADP binding"/>
    <property type="evidence" value="ECO:0007669"/>
    <property type="project" value="InterPro"/>
</dbReference>
<comment type="pathway">
    <text evidence="1 8 13">Porphyrin-containing compound metabolism; protoporphyrin-IX biosynthesis; 5-aminolevulinate from L-glutamyl-tRNA(Glu): step 1/2.</text>
</comment>
<dbReference type="InterPro" id="IPR015895">
    <property type="entry name" value="4pyrrol_synth_GluRdtase_N"/>
</dbReference>
<dbReference type="NCBIfam" id="NF000750">
    <property type="entry name" value="PRK00045.3-4"/>
    <property type="match status" value="1"/>
</dbReference>
<comment type="similarity">
    <text evidence="2 8 13">Belongs to the glutamyl-tRNA reductase family.</text>
</comment>
<dbReference type="Pfam" id="PF00745">
    <property type="entry name" value="GlutR_dimer"/>
    <property type="match status" value="1"/>
</dbReference>
<keyword evidence="18" id="KW-1185">Reference proteome</keyword>
<evidence type="ECO:0000256" key="3">
    <source>
        <dbReference type="ARBA" id="ARBA00012970"/>
    </source>
</evidence>
<evidence type="ECO:0000256" key="7">
    <source>
        <dbReference type="ARBA" id="ARBA00047464"/>
    </source>
</evidence>
<dbReference type="Pfam" id="PF05201">
    <property type="entry name" value="GlutR_N"/>
    <property type="match status" value="1"/>
</dbReference>
<feature type="binding site" evidence="8 10">
    <location>
        <position position="105"/>
    </location>
    <ligand>
        <name>substrate</name>
    </ligand>
</feature>
<dbReference type="AlphaFoldDB" id="A0A7J5B8S8"/>
<dbReference type="InterPro" id="IPR006151">
    <property type="entry name" value="Shikm_DH/Glu-tRNA_Rdtase"/>
</dbReference>
<dbReference type="GO" id="GO:0019353">
    <property type="term" value="P:protoporphyrinogen IX biosynthetic process from glutamate"/>
    <property type="evidence" value="ECO:0007669"/>
    <property type="project" value="TreeGrafter"/>
</dbReference>
<dbReference type="Proteomes" id="UP000433493">
    <property type="component" value="Unassembled WGS sequence"/>
</dbReference>
<feature type="binding site" evidence="8 10">
    <location>
        <begin position="46"/>
        <end position="49"/>
    </location>
    <ligand>
        <name>substrate</name>
    </ligand>
</feature>
<feature type="binding site" evidence="8 11">
    <location>
        <begin position="185"/>
        <end position="190"/>
    </location>
    <ligand>
        <name>NADP(+)</name>
        <dbReference type="ChEBI" id="CHEBI:58349"/>
    </ligand>
</feature>
<evidence type="ECO:0000313" key="18">
    <source>
        <dbReference type="Proteomes" id="UP000433493"/>
    </source>
</evidence>
<dbReference type="InterPro" id="IPR015896">
    <property type="entry name" value="4pyrrol_synth_GluRdtase_dimer"/>
</dbReference>
<comment type="function">
    <text evidence="8">Catalyzes the NADPH-dependent reduction of glutamyl-tRNA(Glu) to glutamate 1-semialdehyde (GSA).</text>
</comment>
<dbReference type="GO" id="GO:0008883">
    <property type="term" value="F:glutamyl-tRNA reductase activity"/>
    <property type="evidence" value="ECO:0007669"/>
    <property type="project" value="UniProtKB-UniRule"/>
</dbReference>
<evidence type="ECO:0000256" key="10">
    <source>
        <dbReference type="PIRSR" id="PIRSR000445-2"/>
    </source>
</evidence>
<evidence type="ECO:0000256" key="5">
    <source>
        <dbReference type="ARBA" id="ARBA00023002"/>
    </source>
</evidence>
<dbReference type="EMBL" id="WBKB01000010">
    <property type="protein sequence ID" value="KAB1641208.1"/>
    <property type="molecule type" value="Genomic_DNA"/>
</dbReference>
<dbReference type="OrthoDB" id="110209at2"/>
<evidence type="ECO:0000256" key="11">
    <source>
        <dbReference type="PIRSR" id="PIRSR000445-3"/>
    </source>
</evidence>
<comment type="caution">
    <text evidence="17">The sequence shown here is derived from an EMBL/GenBank/DDBJ whole genome shotgun (WGS) entry which is preliminary data.</text>
</comment>
<dbReference type="SUPFAM" id="SSF69075">
    <property type="entry name" value="Glutamyl tRNA-reductase dimerization domain"/>
    <property type="match status" value="1"/>
</dbReference>
<dbReference type="InterPro" id="IPR000343">
    <property type="entry name" value="4pyrrol_synth_GluRdtase"/>
</dbReference>
<feature type="domain" description="Glutamyl-tRNA reductase N-terminal" evidence="16">
    <location>
        <begin position="5"/>
        <end position="150"/>
    </location>
</feature>
<gene>
    <name evidence="8" type="primary">hemA</name>
    <name evidence="17" type="ORF">F8O05_13350</name>
</gene>
<dbReference type="InterPro" id="IPR036291">
    <property type="entry name" value="NAD(P)-bd_dom_sf"/>
</dbReference>
<keyword evidence="4 8" id="KW-0521">NADP</keyword>
<evidence type="ECO:0000256" key="9">
    <source>
        <dbReference type="PIRSR" id="PIRSR000445-1"/>
    </source>
</evidence>
<dbReference type="Pfam" id="PF01488">
    <property type="entry name" value="Shikimate_DH"/>
    <property type="match status" value="1"/>
</dbReference>
<dbReference type="Gene3D" id="3.40.50.720">
    <property type="entry name" value="NAD(P)-binding Rossmann-like Domain"/>
    <property type="match status" value="1"/>
</dbReference>
<evidence type="ECO:0000256" key="1">
    <source>
        <dbReference type="ARBA" id="ARBA00005059"/>
    </source>
</evidence>
<accession>A0A7J5B8S8</accession>
<evidence type="ECO:0000256" key="12">
    <source>
        <dbReference type="PIRSR" id="PIRSR000445-4"/>
    </source>
</evidence>